<evidence type="ECO:0000256" key="2">
    <source>
        <dbReference type="ARBA" id="ARBA00010190"/>
    </source>
</evidence>
<comment type="pathway">
    <text evidence="1">Purine metabolism; IMP biosynthesis via de novo pathway; 5-amino-1-(5-phospho-D-ribosyl)imidazole-4-carboxamide from 5-amino-1-(5-phospho-D-ribosyl)imidazole-4-carboxylate: step 1/2.</text>
</comment>
<dbReference type="STRING" id="1173027.Mic7113_5210"/>
<organism evidence="10 11">
    <name type="scientific">Allocoleopsis franciscana PCC 7113</name>
    <dbReference type="NCBI Taxonomy" id="1173027"/>
    <lineage>
        <taxon>Bacteria</taxon>
        <taxon>Bacillati</taxon>
        <taxon>Cyanobacteriota</taxon>
        <taxon>Cyanophyceae</taxon>
        <taxon>Coleofasciculales</taxon>
        <taxon>Coleofasciculaceae</taxon>
        <taxon>Allocoleopsis</taxon>
        <taxon>Allocoleopsis franciscana</taxon>
    </lineage>
</organism>
<comment type="catalytic activity">
    <reaction evidence="8">
        <text>5-amino-1-(5-phospho-D-ribosyl)imidazole-4-carboxylate + L-aspartate + ATP = (2S)-2-[5-amino-1-(5-phospho-beta-D-ribosyl)imidazole-4-carboxamido]succinate + ADP + phosphate + 2 H(+)</text>
        <dbReference type="Rhea" id="RHEA:22628"/>
        <dbReference type="ChEBI" id="CHEBI:15378"/>
        <dbReference type="ChEBI" id="CHEBI:29991"/>
        <dbReference type="ChEBI" id="CHEBI:30616"/>
        <dbReference type="ChEBI" id="CHEBI:43474"/>
        <dbReference type="ChEBI" id="CHEBI:58443"/>
        <dbReference type="ChEBI" id="CHEBI:77657"/>
        <dbReference type="ChEBI" id="CHEBI:456216"/>
        <dbReference type="EC" id="6.3.2.6"/>
    </reaction>
</comment>
<keyword evidence="11" id="KW-1185">Reference proteome</keyword>
<dbReference type="GO" id="GO:0004639">
    <property type="term" value="F:phosphoribosylaminoimidazolesuccinocarboxamide synthase activity"/>
    <property type="evidence" value="ECO:0007669"/>
    <property type="project" value="UniProtKB-EC"/>
</dbReference>
<feature type="domain" description="SAICAR synthetase/ADE2 N-terminal" evidence="9">
    <location>
        <begin position="43"/>
        <end position="292"/>
    </location>
</feature>
<evidence type="ECO:0000256" key="7">
    <source>
        <dbReference type="ARBA" id="ARBA00022840"/>
    </source>
</evidence>
<dbReference type="Proteomes" id="UP000010471">
    <property type="component" value="Chromosome"/>
</dbReference>
<evidence type="ECO:0000313" key="11">
    <source>
        <dbReference type="Proteomes" id="UP000010471"/>
    </source>
</evidence>
<keyword evidence="7" id="KW-0067">ATP-binding</keyword>
<dbReference type="OrthoDB" id="9801549at2"/>
<dbReference type="KEGG" id="mic:Mic7113_5210"/>
<evidence type="ECO:0000256" key="4">
    <source>
        <dbReference type="ARBA" id="ARBA00022598"/>
    </source>
</evidence>
<evidence type="ECO:0000313" key="10">
    <source>
        <dbReference type="EMBL" id="AFZ20863.1"/>
    </source>
</evidence>
<evidence type="ECO:0000259" key="9">
    <source>
        <dbReference type="Pfam" id="PF01259"/>
    </source>
</evidence>
<reference evidence="10 11" key="1">
    <citation type="submission" date="2012-06" db="EMBL/GenBank/DDBJ databases">
        <title>Finished chromosome of genome of Microcoleus sp. PCC 7113.</title>
        <authorList>
            <consortium name="US DOE Joint Genome Institute"/>
            <person name="Gugger M."/>
            <person name="Coursin T."/>
            <person name="Rippka R."/>
            <person name="Tandeau De Marsac N."/>
            <person name="Huntemann M."/>
            <person name="Wei C.-L."/>
            <person name="Han J."/>
            <person name="Detter J.C."/>
            <person name="Han C."/>
            <person name="Tapia R."/>
            <person name="Chen A."/>
            <person name="Kyrpides N."/>
            <person name="Mavromatis K."/>
            <person name="Markowitz V."/>
            <person name="Szeto E."/>
            <person name="Ivanova N."/>
            <person name="Pagani I."/>
            <person name="Pati A."/>
            <person name="Goodwin L."/>
            <person name="Nordberg H.P."/>
            <person name="Cantor M.N."/>
            <person name="Hua S.X."/>
            <person name="Woyke T."/>
            <person name="Kerfeld C.A."/>
        </authorList>
    </citation>
    <scope>NUCLEOTIDE SEQUENCE [LARGE SCALE GENOMIC DNA]</scope>
    <source>
        <strain evidence="10 11">PCC 7113</strain>
    </source>
</reference>
<evidence type="ECO:0000256" key="8">
    <source>
        <dbReference type="ARBA" id="ARBA00048475"/>
    </source>
</evidence>
<dbReference type="GO" id="GO:0005524">
    <property type="term" value="F:ATP binding"/>
    <property type="evidence" value="ECO:0007669"/>
    <property type="project" value="UniProtKB-KW"/>
</dbReference>
<dbReference type="PANTHER" id="PTHR43700">
    <property type="entry name" value="PHOSPHORIBOSYLAMINOIMIDAZOLE-SUCCINOCARBOXAMIDE SYNTHASE"/>
    <property type="match status" value="1"/>
</dbReference>
<accession>K9WKZ5</accession>
<evidence type="ECO:0000256" key="6">
    <source>
        <dbReference type="ARBA" id="ARBA00022755"/>
    </source>
</evidence>
<dbReference type="AlphaFoldDB" id="K9WKZ5"/>
<evidence type="ECO:0000256" key="5">
    <source>
        <dbReference type="ARBA" id="ARBA00022741"/>
    </source>
</evidence>
<dbReference type="GO" id="GO:0006189">
    <property type="term" value="P:'de novo' IMP biosynthetic process"/>
    <property type="evidence" value="ECO:0007669"/>
    <property type="project" value="UniProtKB-UniPathway"/>
</dbReference>
<dbReference type="EMBL" id="CP003630">
    <property type="protein sequence ID" value="AFZ20863.1"/>
    <property type="molecule type" value="Genomic_DNA"/>
</dbReference>
<dbReference type="GO" id="GO:0005737">
    <property type="term" value="C:cytoplasm"/>
    <property type="evidence" value="ECO:0007669"/>
    <property type="project" value="TreeGrafter"/>
</dbReference>
<evidence type="ECO:0000256" key="3">
    <source>
        <dbReference type="ARBA" id="ARBA00012217"/>
    </source>
</evidence>
<dbReference type="PANTHER" id="PTHR43700:SF1">
    <property type="entry name" value="PHOSPHORIBOSYLAMINOIMIDAZOLE-SUCCINOCARBOXAMIDE SYNTHASE"/>
    <property type="match status" value="1"/>
</dbReference>
<evidence type="ECO:0000256" key="1">
    <source>
        <dbReference type="ARBA" id="ARBA00004672"/>
    </source>
</evidence>
<dbReference type="SUPFAM" id="SSF56104">
    <property type="entry name" value="SAICAR synthase-like"/>
    <property type="match status" value="1"/>
</dbReference>
<comment type="similarity">
    <text evidence="2">Belongs to the SAICAR synthetase family.</text>
</comment>
<sequence length="351" mass="40095">MGLMDRQEIEALVKDYGSRVNEGRTIKELINDGEIPELKGCQIYEGKVSNCVYGDTLKTNDGIPIRLMYRSNRVSTHDQHRGTIPFKDQVLALNHHLMLELVKGILGSSQFKIPDLTPTSTVIAAENLSPIQFENVLRLYMAESSTSTSLYQHWLSGEREFCGHKLPNNLSPNGKLPYLMDTPSTKAKNDESVSPQYLFDKGICTEQEYMEIRNNSILVFGIILEHDRKKGMIPVDTKLEHGRNHKGEIVVMDEVFTLDSTRRWKLDLESGSFELDEQGRPKSYSKEFVRGMKFDSKTGLLSPKQELEVAVRYIETIQHISGKRFEPDLRPRDERIVESTNLILKHLGLKK</sequence>
<dbReference type="Gene3D" id="3.30.470.20">
    <property type="entry name" value="ATP-grasp fold, B domain"/>
    <property type="match status" value="1"/>
</dbReference>
<name>K9WKZ5_9CYAN</name>
<keyword evidence="4" id="KW-0436">Ligase</keyword>
<protein>
    <recommendedName>
        <fullName evidence="3">phosphoribosylaminoimidazolesuccinocarboxamide synthase</fullName>
        <ecNumber evidence="3">6.3.2.6</ecNumber>
    </recommendedName>
</protein>
<proteinExistence type="inferred from homology"/>
<dbReference type="UniPathway" id="UPA00074">
    <property type="reaction ID" value="UER00131"/>
</dbReference>
<dbReference type="EC" id="6.3.2.6" evidence="3"/>
<dbReference type="Pfam" id="PF01259">
    <property type="entry name" value="SAICAR_synt"/>
    <property type="match status" value="1"/>
</dbReference>
<gene>
    <name evidence="10" type="ORF">Mic7113_5210</name>
</gene>
<dbReference type="HOGENOM" id="CLU_741204_0_0_3"/>
<keyword evidence="5" id="KW-0547">Nucleotide-binding</keyword>
<dbReference type="eggNOG" id="COG0152">
    <property type="taxonomic scope" value="Bacteria"/>
</dbReference>
<keyword evidence="6" id="KW-0658">Purine biosynthesis</keyword>
<dbReference type="InterPro" id="IPR028923">
    <property type="entry name" value="SAICAR_synt/ADE2_N"/>
</dbReference>